<name>A0A0D7BEN9_9AGAR</name>
<organism evidence="3 4">
    <name type="scientific">Cylindrobasidium torrendii FP15055 ss-10</name>
    <dbReference type="NCBI Taxonomy" id="1314674"/>
    <lineage>
        <taxon>Eukaryota</taxon>
        <taxon>Fungi</taxon>
        <taxon>Dikarya</taxon>
        <taxon>Basidiomycota</taxon>
        <taxon>Agaricomycotina</taxon>
        <taxon>Agaricomycetes</taxon>
        <taxon>Agaricomycetidae</taxon>
        <taxon>Agaricales</taxon>
        <taxon>Marasmiineae</taxon>
        <taxon>Physalacriaceae</taxon>
        <taxon>Cylindrobasidium</taxon>
    </lineage>
</organism>
<gene>
    <name evidence="3" type="ORF">CYLTODRAFT_489321</name>
</gene>
<keyword evidence="4" id="KW-1185">Reference proteome</keyword>
<keyword evidence="2" id="KW-0812">Transmembrane</keyword>
<proteinExistence type="predicted"/>
<evidence type="ECO:0000313" key="3">
    <source>
        <dbReference type="EMBL" id="KIY69007.1"/>
    </source>
</evidence>
<feature type="compositionally biased region" description="Pro residues" evidence="1">
    <location>
        <begin position="110"/>
        <end position="131"/>
    </location>
</feature>
<evidence type="ECO:0000256" key="2">
    <source>
        <dbReference type="SAM" id="Phobius"/>
    </source>
</evidence>
<reference evidence="3 4" key="1">
    <citation type="journal article" date="2015" name="Fungal Genet. Biol.">
        <title>Evolution of novel wood decay mechanisms in Agaricales revealed by the genome sequences of Fistulina hepatica and Cylindrobasidium torrendii.</title>
        <authorList>
            <person name="Floudas D."/>
            <person name="Held B.W."/>
            <person name="Riley R."/>
            <person name="Nagy L.G."/>
            <person name="Koehler G."/>
            <person name="Ransdell A.S."/>
            <person name="Younus H."/>
            <person name="Chow J."/>
            <person name="Chiniquy J."/>
            <person name="Lipzen A."/>
            <person name="Tritt A."/>
            <person name="Sun H."/>
            <person name="Haridas S."/>
            <person name="LaButti K."/>
            <person name="Ohm R.A."/>
            <person name="Kues U."/>
            <person name="Blanchette R.A."/>
            <person name="Grigoriev I.V."/>
            <person name="Minto R.E."/>
            <person name="Hibbett D.S."/>
        </authorList>
    </citation>
    <scope>NUCLEOTIDE SEQUENCE [LARGE SCALE GENOMIC DNA]</scope>
    <source>
        <strain evidence="3 4">FP15055 ss-10</strain>
    </source>
</reference>
<keyword evidence="2" id="KW-0472">Membrane</keyword>
<dbReference type="EMBL" id="KN880492">
    <property type="protein sequence ID" value="KIY69007.1"/>
    <property type="molecule type" value="Genomic_DNA"/>
</dbReference>
<sequence length="153" mass="16996">MHLLIPVDCASSCALKVLLLALCGLALFSALLWRIQHARGPKLSSPSSWRLFAAATGFVPLPEKSQHHHSDVKVPLDAVESQRRFMYESRPPVSMAKMIMSRHTFRRPTPRPAPPPRIHSPPAVEPPPRRSSPPSREEDPERNQAAPPPAIMV</sequence>
<feature type="transmembrane region" description="Helical" evidence="2">
    <location>
        <begin position="14"/>
        <end position="33"/>
    </location>
</feature>
<protein>
    <submittedName>
        <fullName evidence="3">Uncharacterized protein</fullName>
    </submittedName>
</protein>
<accession>A0A0D7BEN9</accession>
<dbReference type="Proteomes" id="UP000054007">
    <property type="component" value="Unassembled WGS sequence"/>
</dbReference>
<evidence type="ECO:0000313" key="4">
    <source>
        <dbReference type="Proteomes" id="UP000054007"/>
    </source>
</evidence>
<dbReference type="AlphaFoldDB" id="A0A0D7BEN9"/>
<keyword evidence="2" id="KW-1133">Transmembrane helix</keyword>
<feature type="region of interest" description="Disordered" evidence="1">
    <location>
        <begin position="98"/>
        <end position="153"/>
    </location>
</feature>
<evidence type="ECO:0000256" key="1">
    <source>
        <dbReference type="SAM" id="MobiDB-lite"/>
    </source>
</evidence>